<gene>
    <name evidence="3" type="ORF">CAL13_17470</name>
</gene>
<dbReference type="GO" id="GO:0030497">
    <property type="term" value="P:fatty acid elongation"/>
    <property type="evidence" value="ECO:0007669"/>
    <property type="project" value="TreeGrafter"/>
</dbReference>
<dbReference type="InterPro" id="IPR036291">
    <property type="entry name" value="NAD(P)-bd_dom_sf"/>
</dbReference>
<dbReference type="Gene3D" id="3.40.50.720">
    <property type="entry name" value="NAD(P)-binding Rossmann-like Domain"/>
    <property type="match status" value="1"/>
</dbReference>
<evidence type="ECO:0000256" key="2">
    <source>
        <dbReference type="ARBA" id="ARBA00023002"/>
    </source>
</evidence>
<dbReference type="InterPro" id="IPR020904">
    <property type="entry name" value="Sc_DH/Rdtase_CS"/>
</dbReference>
<dbReference type="RefSeq" id="WP_086073078.1">
    <property type="nucleotide sequence ID" value="NZ_CP021109.1"/>
</dbReference>
<protein>
    <submittedName>
        <fullName evidence="3">Short-chain dehydrogenase</fullName>
    </submittedName>
</protein>
<accession>A0A1W6Z3S9</accession>
<proteinExistence type="inferred from homology"/>
<name>A0A1W6Z3S9_9BORD</name>
<evidence type="ECO:0000313" key="4">
    <source>
        <dbReference type="Proteomes" id="UP000194139"/>
    </source>
</evidence>
<dbReference type="PROSITE" id="PS00061">
    <property type="entry name" value="ADH_SHORT"/>
    <property type="match status" value="1"/>
</dbReference>
<dbReference type="PRINTS" id="PR00080">
    <property type="entry name" value="SDRFAMILY"/>
</dbReference>
<dbReference type="PRINTS" id="PR00081">
    <property type="entry name" value="GDHRDH"/>
</dbReference>
<dbReference type="FunFam" id="3.40.50.720:FF:000173">
    <property type="entry name" value="3-oxoacyl-[acyl-carrier protein] reductase"/>
    <property type="match status" value="1"/>
</dbReference>
<dbReference type="Proteomes" id="UP000194139">
    <property type="component" value="Chromosome"/>
</dbReference>
<keyword evidence="2" id="KW-0560">Oxidoreductase</keyword>
<evidence type="ECO:0000313" key="3">
    <source>
        <dbReference type="EMBL" id="ARP87804.1"/>
    </source>
</evidence>
<reference evidence="3 4" key="1">
    <citation type="submission" date="2017-05" db="EMBL/GenBank/DDBJ databases">
        <title>Complete and WGS of Bordetella genogroups.</title>
        <authorList>
            <person name="Spilker T."/>
            <person name="LiPuma J."/>
        </authorList>
    </citation>
    <scope>NUCLEOTIDE SEQUENCE [LARGE SCALE GENOMIC DNA]</scope>
    <source>
        <strain evidence="3 4">AU17164</strain>
    </source>
</reference>
<dbReference type="AlphaFoldDB" id="A0A1W6Z3S9"/>
<keyword evidence="4" id="KW-1185">Reference proteome</keyword>
<comment type="similarity">
    <text evidence="1">Belongs to the short-chain dehydrogenases/reductases (SDR) family.</text>
</comment>
<organism evidence="3 4">
    <name type="scientific">Bordetella genomosp. 9</name>
    <dbReference type="NCBI Taxonomy" id="1416803"/>
    <lineage>
        <taxon>Bacteria</taxon>
        <taxon>Pseudomonadati</taxon>
        <taxon>Pseudomonadota</taxon>
        <taxon>Betaproteobacteria</taxon>
        <taxon>Burkholderiales</taxon>
        <taxon>Alcaligenaceae</taxon>
        <taxon>Bordetella</taxon>
    </lineage>
</organism>
<evidence type="ECO:0000256" key="1">
    <source>
        <dbReference type="ARBA" id="ARBA00006484"/>
    </source>
</evidence>
<dbReference type="SUPFAM" id="SSF51735">
    <property type="entry name" value="NAD(P)-binding Rossmann-fold domains"/>
    <property type="match status" value="1"/>
</dbReference>
<dbReference type="GO" id="GO:0016616">
    <property type="term" value="F:oxidoreductase activity, acting on the CH-OH group of donors, NAD or NADP as acceptor"/>
    <property type="evidence" value="ECO:0007669"/>
    <property type="project" value="TreeGrafter"/>
</dbReference>
<dbReference type="PANTHER" id="PTHR42760:SF129">
    <property type="entry name" value="OXIDOREDUCTASE"/>
    <property type="match status" value="1"/>
</dbReference>
<sequence>MIADRVRQDPLHASAGGHRHVLVTGGSRGIGRAVVARLLQDGYTVANFDLAAPAGPMGEREHFVQCDISDERQLGAALQTLLDRQPVLRLVNNAGIVRPATVEAATADDMAAVTALNLVAPMRIVQALLPGMRAAGFGRIVNISSRAALGKQARTVYAATKAGLHGMTRTWALELGAHGITVNAVGPGPIATELFDRVNPPGHPETERIRQAIPVRRMGTPDDVAHGVASLIDDRAGFITGQVLYVCGGMTVGLGNAA</sequence>
<dbReference type="Pfam" id="PF13561">
    <property type="entry name" value="adh_short_C2"/>
    <property type="match status" value="1"/>
</dbReference>
<dbReference type="EMBL" id="CP021109">
    <property type="protein sequence ID" value="ARP87804.1"/>
    <property type="molecule type" value="Genomic_DNA"/>
</dbReference>
<dbReference type="PANTHER" id="PTHR42760">
    <property type="entry name" value="SHORT-CHAIN DEHYDROGENASES/REDUCTASES FAMILY MEMBER"/>
    <property type="match status" value="1"/>
</dbReference>
<dbReference type="InterPro" id="IPR002347">
    <property type="entry name" value="SDR_fam"/>
</dbReference>